<organism evidence="3">
    <name type="scientific">Colletotrichum fructicola (strain Nara gc5)</name>
    <name type="common">Anthracnose fungus</name>
    <name type="synonym">Colletotrichum gloeosporioides (strain Nara gc5)</name>
    <dbReference type="NCBI Taxonomy" id="1213859"/>
    <lineage>
        <taxon>Eukaryota</taxon>
        <taxon>Fungi</taxon>
        <taxon>Dikarya</taxon>
        <taxon>Ascomycota</taxon>
        <taxon>Pezizomycotina</taxon>
        <taxon>Sordariomycetes</taxon>
        <taxon>Hypocreomycetidae</taxon>
        <taxon>Glomerellales</taxon>
        <taxon>Glomerellaceae</taxon>
        <taxon>Colletotrichum</taxon>
        <taxon>Colletotrichum gloeosporioides species complex</taxon>
    </lineage>
</organism>
<dbReference type="EMBL" id="KB021009">
    <property type="protein sequence ID" value="ELA26931.1"/>
    <property type="molecule type" value="Genomic_DNA"/>
</dbReference>
<dbReference type="HOGENOM" id="CLU_034763_2_0_1"/>
<dbReference type="InParanoid" id="L2FLL7"/>
<dbReference type="AlphaFoldDB" id="L2FLL7"/>
<reference evidence="4 5" key="2">
    <citation type="submission" date="2012-08" db="EMBL/GenBank/DDBJ databases">
        <authorList>
            <person name="Gan P.H.P."/>
            <person name="Ikeda K."/>
            <person name="Irieda H."/>
            <person name="Narusaka M."/>
            <person name="O'Connell R.J."/>
            <person name="Narusaka Y."/>
            <person name="Takano Y."/>
            <person name="Kubo Y."/>
            <person name="Shirasu K."/>
        </authorList>
    </citation>
    <scope>NUCLEOTIDE SEQUENCE [LARGE SCALE GENOMIC DNA]</scope>
    <source>
        <strain evidence="4 5">Nara gc5</strain>
    </source>
</reference>
<dbReference type="InterPro" id="IPR000073">
    <property type="entry name" value="AB_hydrolase_1"/>
</dbReference>
<evidence type="ECO:0000313" key="4">
    <source>
        <dbReference type="EMBL" id="KAF4475492.1"/>
    </source>
</evidence>
<keyword evidence="1" id="KW-0732">Signal</keyword>
<gene>
    <name evidence="3" type="ORF">CGGC5_12152</name>
    <name evidence="4" type="ORF">CGGC5_v015824</name>
</gene>
<name>L2FLL7_COLFN</name>
<dbReference type="Pfam" id="PF12697">
    <property type="entry name" value="Abhydrolase_6"/>
    <property type="match status" value="1"/>
</dbReference>
<dbReference type="STRING" id="1213859.L2FLL7"/>
<feature type="signal peptide" evidence="1">
    <location>
        <begin position="1"/>
        <end position="18"/>
    </location>
</feature>
<reference evidence="3" key="1">
    <citation type="submission" date="2012-08" db="EMBL/GenBank/DDBJ databases">
        <title>Genome analysis of Colletotrichum orbiculare and Colletotrichum fructicola.</title>
        <authorList>
            <person name="Gan P.H.P."/>
            <person name="Ikeda K."/>
            <person name="Irieda H."/>
            <person name="Narusaka M."/>
            <person name="O'Connell R.J."/>
            <person name="Narusaka Y."/>
            <person name="Takano Y."/>
            <person name="Kubo Y."/>
            <person name="Shirasu K."/>
        </authorList>
    </citation>
    <scope>NUCLEOTIDE SEQUENCE</scope>
    <source>
        <strain evidence="3">Nara gc5</strain>
    </source>
</reference>
<proteinExistence type="predicted"/>
<dbReference type="Gene3D" id="3.40.50.1820">
    <property type="entry name" value="alpha/beta hydrolase"/>
    <property type="match status" value="1"/>
</dbReference>
<evidence type="ECO:0000313" key="3">
    <source>
        <dbReference type="EMBL" id="ELA26931.1"/>
    </source>
</evidence>
<dbReference type="InterPro" id="IPR029058">
    <property type="entry name" value="AB_hydrolase_fold"/>
</dbReference>
<keyword evidence="5" id="KW-1185">Reference proteome</keyword>
<evidence type="ECO:0000259" key="2">
    <source>
        <dbReference type="Pfam" id="PF12697"/>
    </source>
</evidence>
<sequence length="402" mass="43427">MRPSSQVFLLSLVALAGASPMSHNINTTLFKNVAFTLSKGEAASCVTGEIQIPISFEAEKWLFEKTTDSLTVTDFVLNVTTTDPNRILDFSEGTALIQKTYGIWVKYCVPSSGLPSSVDRAVQILIHGGTLDHTYWDFAPGYSYVDVAARAGMVTLSYDRLGTGLSEHPDPLLEVQTPASVEVLHQLVTMLRSGSFGPQFSKVIGVGHSIGSKATEAVISKYPSDFDAIIHTGYAYENAAGAGSVVATGLGSPKDVDHLKHLPDGYLVPKSAEGIHICFFKYPNFDPQILSQTVRHMQTESMGEMLIPPSSSFWGNLTVTNSYRSPVLVILGEHDYVVCGQSCVTPQNLAAQTLDTAYASADRNLSEAWISPGAGHNCHTHLNAPDVSAKMVNWVKNLGWNT</sequence>
<dbReference type="OrthoDB" id="190201at2759"/>
<evidence type="ECO:0000256" key="1">
    <source>
        <dbReference type="SAM" id="SignalP"/>
    </source>
</evidence>
<reference evidence="4 5" key="3">
    <citation type="submission" date="2020-04" db="EMBL/GenBank/DDBJ databases">
        <title>Genome sequencing and assembly of multiple isolates from the Colletotrichum gloeosporioides species complex.</title>
        <authorList>
            <person name="Gan P."/>
            <person name="Shirasu K."/>
        </authorList>
    </citation>
    <scope>NUCLEOTIDE SEQUENCE [LARGE SCALE GENOMIC DNA]</scope>
    <source>
        <strain evidence="4 5">Nara gc5</strain>
    </source>
</reference>
<dbReference type="EMBL" id="ANPB02000010">
    <property type="protein sequence ID" value="KAF4475492.1"/>
    <property type="molecule type" value="Genomic_DNA"/>
</dbReference>
<dbReference type="SUPFAM" id="SSF53474">
    <property type="entry name" value="alpha/beta-Hydrolases"/>
    <property type="match status" value="1"/>
</dbReference>
<feature type="domain" description="AB hydrolase-1" evidence="2">
    <location>
        <begin position="124"/>
        <end position="382"/>
    </location>
</feature>
<dbReference type="Proteomes" id="UP000011096">
    <property type="component" value="Unassembled WGS sequence"/>
</dbReference>
<protein>
    <recommendedName>
        <fullName evidence="2">AB hydrolase-1 domain-containing protein</fullName>
    </recommendedName>
</protein>
<feature type="chain" id="PRO_5033701360" description="AB hydrolase-1 domain-containing protein" evidence="1">
    <location>
        <begin position="19"/>
        <end position="402"/>
    </location>
</feature>
<evidence type="ECO:0000313" key="5">
    <source>
        <dbReference type="Proteomes" id="UP000011096"/>
    </source>
</evidence>
<accession>L2FLL7</accession>